<dbReference type="AlphaFoldDB" id="A0A8T0EHY6"/>
<gene>
    <name evidence="1" type="ORF">HNY73_015868</name>
</gene>
<accession>A0A8T0EHY6</accession>
<organism evidence="1 2">
    <name type="scientific">Argiope bruennichi</name>
    <name type="common">Wasp spider</name>
    <name type="synonym">Aranea bruennichi</name>
    <dbReference type="NCBI Taxonomy" id="94029"/>
    <lineage>
        <taxon>Eukaryota</taxon>
        <taxon>Metazoa</taxon>
        <taxon>Ecdysozoa</taxon>
        <taxon>Arthropoda</taxon>
        <taxon>Chelicerata</taxon>
        <taxon>Arachnida</taxon>
        <taxon>Araneae</taxon>
        <taxon>Araneomorphae</taxon>
        <taxon>Entelegynae</taxon>
        <taxon>Araneoidea</taxon>
        <taxon>Araneidae</taxon>
        <taxon>Argiope</taxon>
    </lineage>
</organism>
<evidence type="ECO:0000313" key="2">
    <source>
        <dbReference type="Proteomes" id="UP000807504"/>
    </source>
</evidence>
<proteinExistence type="predicted"/>
<protein>
    <submittedName>
        <fullName evidence="1">Uncharacterized protein</fullName>
    </submittedName>
</protein>
<dbReference type="EMBL" id="JABXBU010002227">
    <property type="protein sequence ID" value="KAF8773188.1"/>
    <property type="molecule type" value="Genomic_DNA"/>
</dbReference>
<reference evidence="1" key="1">
    <citation type="journal article" date="2020" name="bioRxiv">
        <title>Chromosome-level reference genome of the European wasp spider Argiope bruennichi: a resource for studies on range expansion and evolutionary adaptation.</title>
        <authorList>
            <person name="Sheffer M.M."/>
            <person name="Hoppe A."/>
            <person name="Krehenwinkel H."/>
            <person name="Uhl G."/>
            <person name="Kuss A.W."/>
            <person name="Jensen L."/>
            <person name="Jensen C."/>
            <person name="Gillespie R.G."/>
            <person name="Hoff K.J."/>
            <person name="Prost S."/>
        </authorList>
    </citation>
    <scope>NUCLEOTIDE SEQUENCE</scope>
</reference>
<dbReference type="Proteomes" id="UP000807504">
    <property type="component" value="Unassembled WGS sequence"/>
</dbReference>
<name>A0A8T0EHY6_ARGBR</name>
<keyword evidence="2" id="KW-1185">Reference proteome</keyword>
<reference evidence="1" key="2">
    <citation type="submission" date="2020-06" db="EMBL/GenBank/DDBJ databases">
        <authorList>
            <person name="Sheffer M."/>
        </authorList>
    </citation>
    <scope>NUCLEOTIDE SEQUENCE</scope>
</reference>
<sequence length="84" mass="8869">MKGMRDVVGPMTGSALTKVMQKFETTGSFASRLRSGPSTASATVVPTVEQSVKSMSVVSAHGKCSAREVSLQKGLSYGCVWRTL</sequence>
<evidence type="ECO:0000313" key="1">
    <source>
        <dbReference type="EMBL" id="KAF8773188.1"/>
    </source>
</evidence>
<comment type="caution">
    <text evidence="1">The sequence shown here is derived from an EMBL/GenBank/DDBJ whole genome shotgun (WGS) entry which is preliminary data.</text>
</comment>